<dbReference type="EC" id="2.3.1.20" evidence="3"/>
<name>A0A6J7RUQ8_9ZZZZ</name>
<comment type="pathway">
    <text evidence="1">Glycerolipid metabolism; triacylglycerol biosynthesis.</text>
</comment>
<dbReference type="EMBL" id="CAFBLT010000003">
    <property type="protein sequence ID" value="CAB4882837.1"/>
    <property type="molecule type" value="Genomic_DNA"/>
</dbReference>
<comment type="pathway">
    <text evidence="2">Lipid metabolism.</text>
</comment>
<feature type="domain" description="O-acyltransferase WSD1 C-terminal" evidence="10">
    <location>
        <begin position="315"/>
        <end position="460"/>
    </location>
</feature>
<sequence>MKAESLSGMDSVFVTLDAANAPLHIGIVLELEPNDATTRDPQVRFSEIKATIEKRLGNLSVLRRRVIRVPFDLGPPQLVDDPDFDISFHVVRRAVPSPGDAKQVEALIGRIMARSLSPDRPLWEISVIEGLEQGRTAILMKIHHALADGVSGVAVFAELFDLDPTSPREAKDAKAHVAAPIPSQVELLARSSSELLRRPAAALEALGSTLERMADRVDELVKDLASSTPSLLAAPRTSLSGTVSYARNFERFKLDLQQVKEVARSHGGTVTDFAMTIVGGALRRLLEERGETPDADLVAFMPVNIRAPGTEGELGNRISARLVPMASQTRDPFDRLDMLVANGKALSKTEDADSDFLNEVADAAGPTVASMAGRLIDAFDLFDHLPPVANVVVSSIPGPPVPLWCAGQKIVRATPLGPLMLNQSLNITLLSYIDTLEFGILACAKKVPDATLLREFLIEEAQMLLVEGGSVAHATSA</sequence>
<evidence type="ECO:0000256" key="8">
    <source>
        <dbReference type="ARBA" id="ARBA00048109"/>
    </source>
</evidence>
<evidence type="ECO:0000256" key="3">
    <source>
        <dbReference type="ARBA" id="ARBA00013244"/>
    </source>
</evidence>
<evidence type="ECO:0000256" key="1">
    <source>
        <dbReference type="ARBA" id="ARBA00004771"/>
    </source>
</evidence>
<dbReference type="PANTHER" id="PTHR31650:SF1">
    <property type="entry name" value="WAX ESTER SYNTHASE_DIACYLGLYCEROL ACYLTRANSFERASE 4-RELATED"/>
    <property type="match status" value="1"/>
</dbReference>
<dbReference type="GO" id="GO:0071731">
    <property type="term" value="P:response to nitric oxide"/>
    <property type="evidence" value="ECO:0007669"/>
    <property type="project" value="TreeGrafter"/>
</dbReference>
<dbReference type="Pfam" id="PF03007">
    <property type="entry name" value="WS_DGAT_cat"/>
    <property type="match status" value="1"/>
</dbReference>
<evidence type="ECO:0000256" key="7">
    <source>
        <dbReference type="ARBA" id="ARBA00023315"/>
    </source>
</evidence>
<dbReference type="InterPro" id="IPR045034">
    <property type="entry name" value="O-acyltransferase_WSD1-like"/>
</dbReference>
<dbReference type="UniPathway" id="UPA00282"/>
<evidence type="ECO:0000256" key="5">
    <source>
        <dbReference type="ARBA" id="ARBA00022679"/>
    </source>
</evidence>
<comment type="catalytic activity">
    <reaction evidence="8">
        <text>an acyl-CoA + a 1,2-diacyl-sn-glycerol = a triacyl-sn-glycerol + CoA</text>
        <dbReference type="Rhea" id="RHEA:10868"/>
        <dbReference type="ChEBI" id="CHEBI:17815"/>
        <dbReference type="ChEBI" id="CHEBI:57287"/>
        <dbReference type="ChEBI" id="CHEBI:58342"/>
        <dbReference type="ChEBI" id="CHEBI:64615"/>
        <dbReference type="EC" id="2.3.1.20"/>
    </reaction>
</comment>
<feature type="domain" description="O-acyltransferase WSD1-like N-terminal" evidence="9">
    <location>
        <begin position="6"/>
        <end position="273"/>
    </location>
</feature>
<dbReference type="AlphaFoldDB" id="A0A6J7RUQ8"/>
<dbReference type="Pfam" id="PF06974">
    <property type="entry name" value="WS_DGAT_C"/>
    <property type="match status" value="1"/>
</dbReference>
<dbReference type="GO" id="GO:0001666">
    <property type="term" value="P:response to hypoxia"/>
    <property type="evidence" value="ECO:0007669"/>
    <property type="project" value="TreeGrafter"/>
</dbReference>
<dbReference type="GO" id="GO:0051701">
    <property type="term" value="P:biological process involved in interaction with host"/>
    <property type="evidence" value="ECO:0007669"/>
    <property type="project" value="TreeGrafter"/>
</dbReference>
<evidence type="ECO:0000313" key="11">
    <source>
        <dbReference type="EMBL" id="CAB4882837.1"/>
    </source>
</evidence>
<evidence type="ECO:0000256" key="4">
    <source>
        <dbReference type="ARBA" id="ARBA00022516"/>
    </source>
</evidence>
<gene>
    <name evidence="11" type="ORF">UFOPK3427_01674</name>
    <name evidence="12" type="ORF">UFOPK4112_01783</name>
</gene>
<evidence type="ECO:0000259" key="10">
    <source>
        <dbReference type="Pfam" id="PF06974"/>
    </source>
</evidence>
<evidence type="ECO:0000256" key="2">
    <source>
        <dbReference type="ARBA" id="ARBA00005189"/>
    </source>
</evidence>
<dbReference type="EMBL" id="CAFBPM010000029">
    <property type="protein sequence ID" value="CAB5032110.1"/>
    <property type="molecule type" value="Genomic_DNA"/>
</dbReference>
<protein>
    <recommendedName>
        <fullName evidence="3">diacylglycerol O-acyltransferase</fullName>
        <ecNumber evidence="3">2.3.1.20</ecNumber>
    </recommendedName>
</protein>
<dbReference type="InterPro" id="IPR009721">
    <property type="entry name" value="O-acyltransferase_WSD1_C"/>
</dbReference>
<reference evidence="12" key="1">
    <citation type="submission" date="2020-05" db="EMBL/GenBank/DDBJ databases">
        <authorList>
            <person name="Chiriac C."/>
            <person name="Salcher M."/>
            <person name="Ghai R."/>
            <person name="Kavagutti S V."/>
        </authorList>
    </citation>
    <scope>NUCLEOTIDE SEQUENCE</scope>
</reference>
<dbReference type="PANTHER" id="PTHR31650">
    <property type="entry name" value="O-ACYLTRANSFERASE (WSD1-LIKE) FAMILY PROTEIN"/>
    <property type="match status" value="1"/>
</dbReference>
<dbReference type="GO" id="GO:0019432">
    <property type="term" value="P:triglyceride biosynthetic process"/>
    <property type="evidence" value="ECO:0007669"/>
    <property type="project" value="UniProtKB-UniPathway"/>
</dbReference>
<keyword evidence="7" id="KW-0012">Acyltransferase</keyword>
<dbReference type="NCBIfam" id="TIGR02946">
    <property type="entry name" value="acyl_WS_DGAT"/>
    <property type="match status" value="1"/>
</dbReference>
<organism evidence="12">
    <name type="scientific">freshwater metagenome</name>
    <dbReference type="NCBI Taxonomy" id="449393"/>
    <lineage>
        <taxon>unclassified sequences</taxon>
        <taxon>metagenomes</taxon>
        <taxon>ecological metagenomes</taxon>
    </lineage>
</organism>
<dbReference type="GO" id="GO:0004144">
    <property type="term" value="F:diacylglycerol O-acyltransferase activity"/>
    <property type="evidence" value="ECO:0007669"/>
    <property type="project" value="UniProtKB-EC"/>
</dbReference>
<accession>A0A6J7RUQ8</accession>
<evidence type="ECO:0000256" key="6">
    <source>
        <dbReference type="ARBA" id="ARBA00023098"/>
    </source>
</evidence>
<evidence type="ECO:0000313" key="12">
    <source>
        <dbReference type="EMBL" id="CAB5032110.1"/>
    </source>
</evidence>
<dbReference type="GO" id="GO:0005886">
    <property type="term" value="C:plasma membrane"/>
    <property type="evidence" value="ECO:0007669"/>
    <property type="project" value="TreeGrafter"/>
</dbReference>
<dbReference type="Gene3D" id="3.30.559.10">
    <property type="entry name" value="Chloramphenicol acetyltransferase-like domain"/>
    <property type="match status" value="1"/>
</dbReference>
<keyword evidence="4" id="KW-0444">Lipid biosynthesis</keyword>
<dbReference type="InterPro" id="IPR023213">
    <property type="entry name" value="CAT-like_dom_sf"/>
</dbReference>
<dbReference type="InterPro" id="IPR014292">
    <property type="entry name" value="Acyl_transf_WS/DGAT"/>
</dbReference>
<proteinExistence type="predicted"/>
<evidence type="ECO:0000259" key="9">
    <source>
        <dbReference type="Pfam" id="PF03007"/>
    </source>
</evidence>
<dbReference type="InterPro" id="IPR004255">
    <property type="entry name" value="O-acyltransferase_WSD1_N"/>
</dbReference>
<keyword evidence="6" id="KW-0443">Lipid metabolism</keyword>
<dbReference type="SUPFAM" id="SSF52777">
    <property type="entry name" value="CoA-dependent acyltransferases"/>
    <property type="match status" value="1"/>
</dbReference>
<keyword evidence="5" id="KW-0808">Transferase</keyword>